<feature type="active site" evidence="3">
    <location>
        <position position="224"/>
    </location>
</feature>
<dbReference type="GO" id="GO:0004222">
    <property type="term" value="F:metalloendopeptidase activity"/>
    <property type="evidence" value="ECO:0007669"/>
    <property type="project" value="UniProtKB-UniRule"/>
</dbReference>
<feature type="compositionally biased region" description="Basic and acidic residues" evidence="5">
    <location>
        <begin position="40"/>
        <end position="49"/>
    </location>
</feature>
<feature type="domain" description="Peptidase M12A" evidence="7">
    <location>
        <begin position="128"/>
        <end position="318"/>
    </location>
</feature>
<evidence type="ECO:0000256" key="1">
    <source>
        <dbReference type="ARBA" id="ARBA00002657"/>
    </source>
</evidence>
<dbReference type="EMBL" id="MT747481">
    <property type="protein sequence ID" value="QNH72415.1"/>
    <property type="molecule type" value="mRNA"/>
</dbReference>
<feature type="binding site" evidence="3">
    <location>
        <position position="227"/>
    </location>
    <ligand>
        <name>Zn(2+)</name>
        <dbReference type="ChEBI" id="CHEBI:29105"/>
        <note>catalytic</note>
    </ligand>
</feature>
<keyword evidence="3 4" id="KW-0482">Metalloprotease</keyword>
<reference evidence="8" key="1">
    <citation type="journal article" date="2020" name="Mar. Drugs">
        <title>Transcriptomic Analysis of Four Cerianthid (Cnidaria, Ceriantharia) Venoms.</title>
        <authorList>
            <person name="Klompen A.M.L."/>
            <person name="Macrander J."/>
            <person name="Reitzel A.M."/>
            <person name="Stampar S.N."/>
        </authorList>
    </citation>
    <scope>NUCLEOTIDE SEQUENCE</scope>
</reference>
<feature type="chain" id="PRO_5029032325" description="Metalloendopeptidase" evidence="4">
    <location>
        <begin position="21"/>
        <end position="492"/>
    </location>
</feature>
<feature type="signal peptide" evidence="4">
    <location>
        <begin position="1"/>
        <end position="20"/>
    </location>
</feature>
<reference evidence="8" key="2">
    <citation type="submission" date="2020-07" db="EMBL/GenBank/DDBJ databases">
        <authorList>
            <person name="Klompen A.L."/>
            <person name="Macrander J."/>
            <person name="Reitzel A.M."/>
            <person name="Stampar S.N."/>
        </authorList>
    </citation>
    <scope>NUCLEOTIDE SEQUENCE</scope>
</reference>
<dbReference type="EC" id="3.4.24.-" evidence="4"/>
<dbReference type="PRINTS" id="PR00480">
    <property type="entry name" value="ASTACIN"/>
</dbReference>
<dbReference type="Gene3D" id="3.40.390.10">
    <property type="entry name" value="Collagenase (Catalytic Domain)"/>
    <property type="match status" value="1"/>
</dbReference>
<feature type="region of interest" description="Disordered" evidence="5">
    <location>
        <begin position="40"/>
        <end position="79"/>
    </location>
</feature>
<evidence type="ECO:0000256" key="4">
    <source>
        <dbReference type="RuleBase" id="RU361183"/>
    </source>
</evidence>
<dbReference type="GO" id="GO:0006508">
    <property type="term" value="P:proteolysis"/>
    <property type="evidence" value="ECO:0007669"/>
    <property type="project" value="UniProtKB-KW"/>
</dbReference>
<dbReference type="PROSITE" id="PS51670">
    <property type="entry name" value="SHKT"/>
    <property type="match status" value="1"/>
</dbReference>
<name>A0A7G7WYS6_9CNID</name>
<dbReference type="InterPro" id="IPR001506">
    <property type="entry name" value="Peptidase_M12A"/>
</dbReference>
<dbReference type="InterPro" id="IPR003582">
    <property type="entry name" value="ShKT_dom"/>
</dbReference>
<keyword evidence="3 4" id="KW-0479">Metal-binding</keyword>
<comment type="cofactor">
    <cofactor evidence="3 4">
        <name>Zn(2+)</name>
        <dbReference type="ChEBI" id="CHEBI:29105"/>
    </cofactor>
    <text evidence="3 4">Binds 1 zinc ion per subunit.</text>
</comment>
<feature type="binding site" evidence="3">
    <location>
        <position position="233"/>
    </location>
    <ligand>
        <name>Zn(2+)</name>
        <dbReference type="ChEBI" id="CHEBI:29105"/>
        <note>catalytic</note>
    </ligand>
</feature>
<dbReference type="Pfam" id="PF01400">
    <property type="entry name" value="Astacin"/>
    <property type="match status" value="1"/>
</dbReference>
<proteinExistence type="evidence at transcript level"/>
<dbReference type="PROSITE" id="PS51864">
    <property type="entry name" value="ASTACIN"/>
    <property type="match status" value="1"/>
</dbReference>
<dbReference type="AlphaFoldDB" id="A0A7G7WYS6"/>
<evidence type="ECO:0000259" key="6">
    <source>
        <dbReference type="PROSITE" id="PS51670"/>
    </source>
</evidence>
<comment type="function">
    <text evidence="1">Metalloprotease.</text>
</comment>
<feature type="binding site" evidence="3">
    <location>
        <position position="223"/>
    </location>
    <ligand>
        <name>Zn(2+)</name>
        <dbReference type="ChEBI" id="CHEBI:29105"/>
        <note>catalytic</note>
    </ligand>
</feature>
<evidence type="ECO:0000313" key="8">
    <source>
        <dbReference type="EMBL" id="QNH72415.1"/>
    </source>
</evidence>
<comment type="caution">
    <text evidence="2">Lacks conserved residue(s) required for the propagation of feature annotation.</text>
</comment>
<dbReference type="PANTHER" id="PTHR10127:SF850">
    <property type="entry name" value="METALLOENDOPEPTIDASE"/>
    <property type="match status" value="1"/>
</dbReference>
<evidence type="ECO:0000259" key="7">
    <source>
        <dbReference type="PROSITE" id="PS51864"/>
    </source>
</evidence>
<dbReference type="SUPFAM" id="SSF55486">
    <property type="entry name" value="Metalloproteases ('zincins'), catalytic domain"/>
    <property type="match status" value="1"/>
</dbReference>
<keyword evidence="3 4" id="KW-0862">Zinc</keyword>
<dbReference type="SMART" id="SM00235">
    <property type="entry name" value="ZnMc"/>
    <property type="match status" value="1"/>
</dbReference>
<evidence type="ECO:0000256" key="2">
    <source>
        <dbReference type="PROSITE-ProRule" id="PRU01005"/>
    </source>
</evidence>
<organism evidence="8">
    <name type="scientific">Isarachnanthus nocturnus</name>
    <dbReference type="NCBI Taxonomy" id="1240238"/>
    <lineage>
        <taxon>Eukaryota</taxon>
        <taxon>Metazoa</taxon>
        <taxon>Cnidaria</taxon>
        <taxon>Anthozoa</taxon>
        <taxon>Ceriantharia</taxon>
        <taxon>Penicillaria (in: tube anenomes)</taxon>
        <taxon>Arachnactidae</taxon>
        <taxon>Isarachnanthus</taxon>
    </lineage>
</organism>
<protein>
    <recommendedName>
        <fullName evidence="4">Metalloendopeptidase</fullName>
        <ecNumber evidence="4">3.4.24.-</ecNumber>
    </recommendedName>
</protein>
<dbReference type="PANTHER" id="PTHR10127">
    <property type="entry name" value="DISCOIDIN, CUB, EGF, LAMININ , AND ZINC METALLOPROTEASE DOMAIN CONTAINING"/>
    <property type="match status" value="1"/>
</dbReference>
<dbReference type="GO" id="GO:0008270">
    <property type="term" value="F:zinc ion binding"/>
    <property type="evidence" value="ECO:0007669"/>
    <property type="project" value="UniProtKB-UniRule"/>
</dbReference>
<accession>A0A7G7WYS6</accession>
<sequence length="492" mass="57174">MARASLLVVLSVFVALVVTAKEVDIEEELLKEAQLDSDERVPIHRENESGGKSTNKVKLPKTASYKNEDDDIPDVEKLSENSHPDKVRFEDDIVLEKKKDARLWMLLRLPGYKDLPMTKISSNNANVRAIVTGPVNTLWPKAIVPFYIDKSRMHEEKQVLDAVRHLERHTCIRFPRLKNPVLGENYVRIVKGSWASSRLGIYPEHLPQNINLHDGFLTGNLVHEFMHALGFLHEHSRPDRSKYLLMSQRVKKRWNFRRADVRGLEWESMGVPYDYRSITHYSDMSMTPRDPRARKLMGQRTELTKKDVCQLNRMYKCYKKLDQLADKLNCDCLDSYTPGTCKWLKSRNMCVRKRAILNFICPNTCGVCCQHKCKVDFHKVGCFRANKVPVSKRGNPFGIFFSKKGNCRRGRMRYLDRALCRCARIAKKKKMKYFTVNKEGKCIGKQRMNFKKLQDSHYCRDSRCRKVQFSNVKCAVGEAHSLFLYKLKSSKS</sequence>
<evidence type="ECO:0000256" key="5">
    <source>
        <dbReference type="SAM" id="MobiDB-lite"/>
    </source>
</evidence>
<evidence type="ECO:0000256" key="3">
    <source>
        <dbReference type="PROSITE-ProRule" id="PRU01211"/>
    </source>
</evidence>
<dbReference type="InterPro" id="IPR024079">
    <property type="entry name" value="MetalloPept_cat_dom_sf"/>
</dbReference>
<dbReference type="InterPro" id="IPR006026">
    <property type="entry name" value="Peptidase_Metallo"/>
</dbReference>
<keyword evidence="3 4" id="KW-0645">Protease</keyword>
<keyword evidence="4" id="KW-0732">Signal</keyword>
<feature type="domain" description="ShKT" evidence="6">
    <location>
        <begin position="332"/>
        <end position="368"/>
    </location>
</feature>
<keyword evidence="3 4" id="KW-0378">Hydrolase</keyword>